<evidence type="ECO:0000256" key="1">
    <source>
        <dbReference type="ARBA" id="ARBA00004430"/>
    </source>
</evidence>
<dbReference type="EMBL" id="ML009697">
    <property type="protein sequence ID" value="RKO96691.1"/>
    <property type="molecule type" value="Genomic_DNA"/>
</dbReference>
<dbReference type="GO" id="GO:0045504">
    <property type="term" value="F:dynein heavy chain binding"/>
    <property type="evidence" value="ECO:0007669"/>
    <property type="project" value="TreeGrafter"/>
</dbReference>
<dbReference type="GO" id="GO:0036157">
    <property type="term" value="C:outer dynein arm"/>
    <property type="evidence" value="ECO:0007669"/>
    <property type="project" value="TreeGrafter"/>
</dbReference>
<evidence type="ECO:0000256" key="3">
    <source>
        <dbReference type="ARBA" id="ARBA00022490"/>
    </source>
</evidence>
<dbReference type="GO" id="GO:0003341">
    <property type="term" value="P:cilium movement"/>
    <property type="evidence" value="ECO:0007669"/>
    <property type="project" value="TreeGrafter"/>
</dbReference>
<dbReference type="InterPro" id="IPR036322">
    <property type="entry name" value="WD40_repeat_dom_sf"/>
</dbReference>
<dbReference type="Pfam" id="PF00400">
    <property type="entry name" value="WD40"/>
    <property type="match status" value="2"/>
</dbReference>
<dbReference type="PANTHER" id="PTHR12442">
    <property type="entry name" value="DYNEIN INTERMEDIATE CHAIN"/>
    <property type="match status" value="1"/>
</dbReference>
<dbReference type="SUPFAM" id="SSF50978">
    <property type="entry name" value="WD40 repeat-like"/>
    <property type="match status" value="1"/>
</dbReference>
<evidence type="ECO:0000256" key="2">
    <source>
        <dbReference type="ARBA" id="ARBA00011059"/>
    </source>
</evidence>
<keyword evidence="6" id="KW-0677">Repeat</keyword>
<keyword evidence="3" id="KW-0963">Cytoplasm</keyword>
<dbReference type="InterPro" id="IPR015943">
    <property type="entry name" value="WD40/YVTN_repeat-like_dom_sf"/>
</dbReference>
<dbReference type="Gene3D" id="2.130.10.10">
    <property type="entry name" value="YVTN repeat-like/Quinoprotein amine dehydrogenase"/>
    <property type="match status" value="2"/>
</dbReference>
<evidence type="ECO:0000256" key="4">
    <source>
        <dbReference type="ARBA" id="ARBA00022574"/>
    </source>
</evidence>
<evidence type="ECO:0000313" key="14">
    <source>
        <dbReference type="Proteomes" id="UP000268535"/>
    </source>
</evidence>
<accession>A0A4P9WTR4</accession>
<dbReference type="InterPro" id="IPR001680">
    <property type="entry name" value="WD40_rpt"/>
</dbReference>
<feature type="repeat" description="WD" evidence="11">
    <location>
        <begin position="483"/>
        <end position="516"/>
    </location>
</feature>
<keyword evidence="8" id="KW-0505">Motor protein</keyword>
<dbReference type="GO" id="GO:0045503">
    <property type="term" value="F:dynein light chain binding"/>
    <property type="evidence" value="ECO:0007669"/>
    <property type="project" value="TreeGrafter"/>
</dbReference>
<protein>
    <submittedName>
        <fullName evidence="13">WD40 repeat-like protein</fullName>
    </submittedName>
</protein>
<evidence type="ECO:0000256" key="5">
    <source>
        <dbReference type="ARBA" id="ARBA00022701"/>
    </source>
</evidence>
<dbReference type="PROSITE" id="PS50082">
    <property type="entry name" value="WD_REPEATS_2"/>
    <property type="match status" value="1"/>
</dbReference>
<sequence length="635" mass="70465">GVEDWMQKKVLVKPANQLVLNEEQLNEDITRILNANSPHVPQNIARFSYKEGAFKTAPALDMMVTHFEFEGFGRRRPGRRRGRNGTAPDAAAAAASAATVATATAMTGPDAGPDAAAPQTNARNPFIFSERASQTLNLPLREQATNTVMPPFRTFSDNVNQWSIYDAYMDDLQAKERAAKTKAHAPTGNLTAGGSRGAGGAEGTSEGGTGAHDEPYYRSAELKWALTQLERMTNQNTFDEITQDYKFWDDAADEMGDRNTGSLLPLWKFVCEHEKKKQVTSICWNPGKRDLFAVGYGSFDFSRQGPGILAGFTLKNPSHPEYLFYTPSGIMSLDFHPTEQHLLAVGLYDGTVRVYTLQPRKNGDQLVCISRPSDQHSDPVWQLRWQRNDLDDNLNFFSVSTDGRIRKWTLVKNELFPTTVIHSLAPGGTPTMHISSAMDSMNYASSCCFDFHPQEDHLFLVGTEEGWVYECSKLYNRHPVNRFLGHQMAIHTIAYNPVCPDIFCTASADWTVKIWDRAPLTARTPLLSFDLGSDCADMAWSPVSPTILGIITTEGRCLIFDLAQSRTQPLCDQQIARKAHLTQIRFNPRDPIVLIGDDRATLVSAKLSPNLRRVRKEASGDPAAYLKSVLGVAAV</sequence>
<dbReference type="AlphaFoldDB" id="A0A4P9WTR4"/>
<keyword evidence="9" id="KW-0206">Cytoskeleton</keyword>
<dbReference type="GO" id="GO:0036158">
    <property type="term" value="P:outer dynein arm assembly"/>
    <property type="evidence" value="ECO:0007669"/>
    <property type="project" value="TreeGrafter"/>
</dbReference>
<name>A0A4P9WTR4_9FUNG</name>
<keyword evidence="5" id="KW-0493">Microtubule</keyword>
<comment type="similarity">
    <text evidence="2">Belongs to the dynein intermediate chain family.</text>
</comment>
<evidence type="ECO:0000256" key="9">
    <source>
        <dbReference type="ARBA" id="ARBA00023212"/>
    </source>
</evidence>
<dbReference type="InterPro" id="IPR050687">
    <property type="entry name" value="Dynein_IC"/>
</dbReference>
<proteinExistence type="inferred from homology"/>
<evidence type="ECO:0000256" key="12">
    <source>
        <dbReference type="SAM" id="MobiDB-lite"/>
    </source>
</evidence>
<evidence type="ECO:0000256" key="11">
    <source>
        <dbReference type="PROSITE-ProRule" id="PRU00221"/>
    </source>
</evidence>
<keyword evidence="7" id="KW-0243">Dynein</keyword>
<gene>
    <name evidence="13" type="ORF">CAUPRSCDRAFT_7775</name>
</gene>
<keyword evidence="10" id="KW-0966">Cell projection</keyword>
<feature type="region of interest" description="Disordered" evidence="12">
    <location>
        <begin position="179"/>
        <end position="213"/>
    </location>
</feature>
<feature type="region of interest" description="Disordered" evidence="12">
    <location>
        <begin position="73"/>
        <end position="93"/>
    </location>
</feature>
<evidence type="ECO:0000256" key="7">
    <source>
        <dbReference type="ARBA" id="ARBA00023017"/>
    </source>
</evidence>
<dbReference type="Proteomes" id="UP000268535">
    <property type="component" value="Unassembled WGS sequence"/>
</dbReference>
<dbReference type="PANTHER" id="PTHR12442:SF11">
    <property type="entry name" value="DYNEIN AXONEMAL INTERMEDIATE CHAIN 1"/>
    <property type="match status" value="1"/>
</dbReference>
<dbReference type="PROSITE" id="PS50294">
    <property type="entry name" value="WD_REPEATS_REGION"/>
    <property type="match status" value="1"/>
</dbReference>
<evidence type="ECO:0000256" key="6">
    <source>
        <dbReference type="ARBA" id="ARBA00022737"/>
    </source>
</evidence>
<evidence type="ECO:0000256" key="8">
    <source>
        <dbReference type="ARBA" id="ARBA00023175"/>
    </source>
</evidence>
<keyword evidence="4 11" id="KW-0853">WD repeat</keyword>
<feature type="compositionally biased region" description="Gly residues" evidence="12">
    <location>
        <begin position="194"/>
        <end position="210"/>
    </location>
</feature>
<feature type="non-terminal residue" evidence="13">
    <location>
        <position position="1"/>
    </location>
</feature>
<feature type="compositionally biased region" description="Basic residues" evidence="12">
    <location>
        <begin position="74"/>
        <end position="83"/>
    </location>
</feature>
<reference evidence="14" key="1">
    <citation type="journal article" date="2018" name="Nat. Microbiol.">
        <title>Leveraging single-cell genomics to expand the fungal tree of life.</title>
        <authorList>
            <person name="Ahrendt S.R."/>
            <person name="Quandt C.A."/>
            <person name="Ciobanu D."/>
            <person name="Clum A."/>
            <person name="Salamov A."/>
            <person name="Andreopoulos B."/>
            <person name="Cheng J.F."/>
            <person name="Woyke T."/>
            <person name="Pelin A."/>
            <person name="Henrissat B."/>
            <person name="Reynolds N.K."/>
            <person name="Benny G.L."/>
            <person name="Smith M.E."/>
            <person name="James T.Y."/>
            <person name="Grigoriev I.V."/>
        </authorList>
    </citation>
    <scope>NUCLEOTIDE SEQUENCE [LARGE SCALE GENOMIC DNA]</scope>
    <source>
        <strain evidence="14">ATCC 52028</strain>
    </source>
</reference>
<evidence type="ECO:0000313" key="13">
    <source>
        <dbReference type="EMBL" id="RKO96691.1"/>
    </source>
</evidence>
<dbReference type="SMART" id="SM00320">
    <property type="entry name" value="WD40"/>
    <property type="match status" value="4"/>
</dbReference>
<comment type="subcellular location">
    <subcellularLocation>
        <location evidence="1">Cytoplasm</location>
        <location evidence="1">Cytoskeleton</location>
        <location evidence="1">Cilium axoneme</location>
    </subcellularLocation>
</comment>
<organism evidence="13 14">
    <name type="scientific">Caulochytrium protostelioides</name>
    <dbReference type="NCBI Taxonomy" id="1555241"/>
    <lineage>
        <taxon>Eukaryota</taxon>
        <taxon>Fungi</taxon>
        <taxon>Fungi incertae sedis</taxon>
        <taxon>Chytridiomycota</taxon>
        <taxon>Chytridiomycota incertae sedis</taxon>
        <taxon>Chytridiomycetes</taxon>
        <taxon>Caulochytriales</taxon>
        <taxon>Caulochytriaceae</taxon>
        <taxon>Caulochytrium</taxon>
    </lineage>
</organism>
<evidence type="ECO:0000256" key="10">
    <source>
        <dbReference type="ARBA" id="ARBA00023273"/>
    </source>
</evidence>
<dbReference type="GO" id="GO:0005874">
    <property type="term" value="C:microtubule"/>
    <property type="evidence" value="ECO:0007669"/>
    <property type="project" value="UniProtKB-KW"/>
</dbReference>
<feature type="compositionally biased region" description="Low complexity" evidence="12">
    <location>
        <begin position="84"/>
        <end position="93"/>
    </location>
</feature>